<dbReference type="EMBL" id="JAYMGO010000021">
    <property type="protein sequence ID" value="KAL1252539.1"/>
    <property type="molecule type" value="Genomic_DNA"/>
</dbReference>
<evidence type="ECO:0000313" key="3">
    <source>
        <dbReference type="Proteomes" id="UP001558613"/>
    </source>
</evidence>
<gene>
    <name evidence="2" type="ORF">QQF64_017232</name>
</gene>
<proteinExistence type="predicted"/>
<accession>A0ABR3LLG1</accession>
<comment type="caution">
    <text evidence="2">The sequence shown here is derived from an EMBL/GenBank/DDBJ whole genome shotgun (WGS) entry which is preliminary data.</text>
</comment>
<reference evidence="2 3" key="1">
    <citation type="submission" date="2023-09" db="EMBL/GenBank/DDBJ databases">
        <authorList>
            <person name="Wang M."/>
        </authorList>
    </citation>
    <scope>NUCLEOTIDE SEQUENCE [LARGE SCALE GENOMIC DNA]</scope>
    <source>
        <strain evidence="2">GT-2023</strain>
        <tissue evidence="2">Liver</tissue>
    </source>
</reference>
<evidence type="ECO:0000313" key="2">
    <source>
        <dbReference type="EMBL" id="KAL1252539.1"/>
    </source>
</evidence>
<keyword evidence="3" id="KW-1185">Reference proteome</keyword>
<evidence type="ECO:0000256" key="1">
    <source>
        <dbReference type="SAM" id="MobiDB-lite"/>
    </source>
</evidence>
<name>A0ABR3LLG1_9TELE</name>
<sequence length="183" mass="20479">MCPRWPPEDAPVFFCEHVKTLEEQLKEGTILCVHNQPTAGEIKTPVQCVENNKGSGGVIIHDWETFTMSKQHLVAACDHTDDSYYNSTSKQSLSFEGKNSVSVQYVDTQEGISQDTFEDDNILIGPTVKAHFSSMHGEPKRSSLAVVYDEVSYPIRLQPQAEPDVDDEGIVPNMKEDEGQELY</sequence>
<dbReference type="Proteomes" id="UP001558613">
    <property type="component" value="Unassembled WGS sequence"/>
</dbReference>
<protein>
    <submittedName>
        <fullName evidence="2">Uncharacterized protein</fullName>
    </submittedName>
</protein>
<feature type="region of interest" description="Disordered" evidence="1">
    <location>
        <begin position="160"/>
        <end position="183"/>
    </location>
</feature>
<organism evidence="2 3">
    <name type="scientific">Cirrhinus molitorella</name>
    <name type="common">mud carp</name>
    <dbReference type="NCBI Taxonomy" id="172907"/>
    <lineage>
        <taxon>Eukaryota</taxon>
        <taxon>Metazoa</taxon>
        <taxon>Chordata</taxon>
        <taxon>Craniata</taxon>
        <taxon>Vertebrata</taxon>
        <taxon>Euteleostomi</taxon>
        <taxon>Actinopterygii</taxon>
        <taxon>Neopterygii</taxon>
        <taxon>Teleostei</taxon>
        <taxon>Ostariophysi</taxon>
        <taxon>Cypriniformes</taxon>
        <taxon>Cyprinidae</taxon>
        <taxon>Labeoninae</taxon>
        <taxon>Labeonini</taxon>
        <taxon>Cirrhinus</taxon>
    </lineage>
</organism>